<dbReference type="EMBL" id="JAYWVC010000131">
    <property type="protein sequence ID" value="MED7825944.1"/>
    <property type="molecule type" value="Genomic_DNA"/>
</dbReference>
<dbReference type="Gene3D" id="3.40.1760.10">
    <property type="entry name" value="YfbM-like super family"/>
    <property type="match status" value="1"/>
</dbReference>
<keyword evidence="2" id="KW-1185">Reference proteome</keyword>
<evidence type="ECO:0000313" key="1">
    <source>
        <dbReference type="EMBL" id="MED7825944.1"/>
    </source>
</evidence>
<name>A0ABU7FPF7_9ACTN</name>
<dbReference type="Pfam" id="PF08974">
    <property type="entry name" value="DUF1877"/>
    <property type="match status" value="1"/>
</dbReference>
<gene>
    <name evidence="1" type="ORF">VXC91_29245</name>
</gene>
<protein>
    <submittedName>
        <fullName evidence="1">DUF1877 family protein</fullName>
    </submittedName>
</protein>
<dbReference type="RefSeq" id="WP_329510350.1">
    <property type="nucleotide sequence ID" value="NZ_BAAAYZ010000015.1"/>
</dbReference>
<proteinExistence type="predicted"/>
<accession>A0ABU7FPF7</accession>
<dbReference type="Proteomes" id="UP001333996">
    <property type="component" value="Unassembled WGS sequence"/>
</dbReference>
<organism evidence="1 2">
    <name type="scientific">Streptomyces chiangmaiensis</name>
    <dbReference type="NCBI Taxonomy" id="766497"/>
    <lineage>
        <taxon>Bacteria</taxon>
        <taxon>Bacillati</taxon>
        <taxon>Actinomycetota</taxon>
        <taxon>Actinomycetes</taxon>
        <taxon>Kitasatosporales</taxon>
        <taxon>Streptomycetaceae</taxon>
        <taxon>Streptomyces</taxon>
    </lineage>
</organism>
<dbReference type="InterPro" id="IPR035944">
    <property type="entry name" value="YfbM-like_sf"/>
</dbReference>
<comment type="caution">
    <text evidence="1">The sequence shown here is derived from an EMBL/GenBank/DDBJ whole genome shotgun (WGS) entry which is preliminary data.</text>
</comment>
<reference evidence="1" key="1">
    <citation type="submission" date="2024-01" db="EMBL/GenBank/DDBJ databases">
        <title>First draft genome sequence data of TA4-1, the type strain of Gram-positive actinobacterium Streptomyces chiangmaiensis.</title>
        <authorList>
            <person name="Yasawong M."/>
            <person name="Nantapong N."/>
        </authorList>
    </citation>
    <scope>NUCLEOTIDE SEQUENCE</scope>
    <source>
        <strain evidence="1">TA4-1</strain>
    </source>
</reference>
<dbReference type="InterPro" id="IPR015068">
    <property type="entry name" value="DUF1877"/>
</dbReference>
<evidence type="ECO:0000313" key="2">
    <source>
        <dbReference type="Proteomes" id="UP001333996"/>
    </source>
</evidence>
<sequence length="164" mass="18353">MSTYLHLRAVPPPALRNSATWLQRLFEDDRDGVRGRVGRHREKVLDKGYLEQELLYAGARLHRAEDPPRTQVVLGGQPVFPPDRNKPPFLLLTAAQANRVAAFLASAGFETLWRPARGQLLPRHGGRAAEPETRGAFAAAHRDLTAFYVRTAECGDAVVKWFMD</sequence>